<feature type="transmembrane region" description="Helical" evidence="1">
    <location>
        <begin position="51"/>
        <end position="71"/>
    </location>
</feature>
<protein>
    <submittedName>
        <fullName evidence="2">Uncharacterized protein</fullName>
    </submittedName>
</protein>
<evidence type="ECO:0000313" key="3">
    <source>
        <dbReference type="Proteomes" id="UP000001261"/>
    </source>
</evidence>
<name>A0A0E1RUH2_COCIM</name>
<keyword evidence="1" id="KW-0472">Membrane</keyword>
<dbReference type="OrthoDB" id="4191440at2759"/>
<feature type="transmembrane region" description="Helical" evidence="1">
    <location>
        <begin position="12"/>
        <end position="31"/>
    </location>
</feature>
<accession>A0A0E1RUH2</accession>
<feature type="transmembrane region" description="Helical" evidence="1">
    <location>
        <begin position="153"/>
        <end position="178"/>
    </location>
</feature>
<dbReference type="KEGG" id="cim:CIMG_10182"/>
<dbReference type="InParanoid" id="A0A0E1RUH2"/>
<dbReference type="OMA" id="GPRWWVC"/>
<sequence>MWPGLPSVIIRFVCHVPTGMVGIIGLNLYNLVHDLDIYDVLPNGKSFLQGLHLVGTVGTATFAWNFVMFAASNFTKGFLLATIGFIDLGLSAALILGITWQSQFLPRSYASCKDAVDWRNGTDGRNLFVEVTKANLETVIPPHKSCRSFVQNWAVGIAVIILYLVCGLLNVILGFAYVEARDSFLHPAADYSDCCSCYIPTRWISRPISILFCNTKLGARFALRYLSKCLQAVRRTSNEKFQTSRAKDEDLTEKSALALISAKVTDNWHYVDIVELSPTPIEQFGTNFELEKLRKYTCEGISKDKCRVCKIQICNSCSTLGPVWESQPYRHMTICKPCCTKCFYTSYCRIDRERRHKRTDHRATCKVAHGNIKFAQRPNDAIQGRLCRLCEVKTPEQRQEILDTQDRLELQREARDHLACSRCNERLSSNGPRWWVCAYCDVECHDHIHPPWALGV</sequence>
<dbReference type="EMBL" id="GG704915">
    <property type="protein sequence ID" value="EAS27577.1"/>
    <property type="molecule type" value="Genomic_DNA"/>
</dbReference>
<evidence type="ECO:0000313" key="2">
    <source>
        <dbReference type="EMBL" id="EAS27577.1"/>
    </source>
</evidence>
<dbReference type="Proteomes" id="UP000001261">
    <property type="component" value="Unassembled WGS sequence"/>
</dbReference>
<keyword evidence="1" id="KW-0812">Transmembrane</keyword>
<feature type="transmembrane region" description="Helical" evidence="1">
    <location>
        <begin position="78"/>
        <end position="100"/>
    </location>
</feature>
<reference evidence="3" key="1">
    <citation type="journal article" date="2009" name="Genome Res.">
        <title>Comparative genomic analyses of the human fungal pathogens Coccidioides and their relatives.</title>
        <authorList>
            <person name="Sharpton T.J."/>
            <person name="Stajich J.E."/>
            <person name="Rounsley S.D."/>
            <person name="Gardner M.J."/>
            <person name="Wortman J.R."/>
            <person name="Jordar V.S."/>
            <person name="Maiti R."/>
            <person name="Kodira C.D."/>
            <person name="Neafsey D.E."/>
            <person name="Zeng Q."/>
            <person name="Hung C.-Y."/>
            <person name="McMahan C."/>
            <person name="Muszewska A."/>
            <person name="Grynberg M."/>
            <person name="Mandel M.A."/>
            <person name="Kellner E.M."/>
            <person name="Barker B.M."/>
            <person name="Galgiani J.N."/>
            <person name="Orbach M.J."/>
            <person name="Kirkland T.N."/>
            <person name="Cole G.T."/>
            <person name="Henn M.R."/>
            <person name="Birren B.W."/>
            <person name="Taylor J.W."/>
        </authorList>
    </citation>
    <scope>NUCLEOTIDE SEQUENCE [LARGE SCALE GENOMIC DNA]</scope>
    <source>
        <strain evidence="3">RS</strain>
    </source>
</reference>
<dbReference type="AlphaFoldDB" id="A0A0E1RUH2"/>
<keyword evidence="1" id="KW-1133">Transmembrane helix</keyword>
<proteinExistence type="predicted"/>
<gene>
    <name evidence="2" type="ORF">CIMG_10182</name>
</gene>
<dbReference type="GeneID" id="4558121"/>
<dbReference type="RefSeq" id="XP_001239160.1">
    <property type="nucleotide sequence ID" value="XM_001239159.2"/>
</dbReference>
<dbReference type="VEuPathDB" id="FungiDB:CIMG_10182"/>
<evidence type="ECO:0000256" key="1">
    <source>
        <dbReference type="SAM" id="Phobius"/>
    </source>
</evidence>
<reference evidence="3" key="2">
    <citation type="journal article" date="2010" name="Genome Res.">
        <title>Population genomic sequencing of Coccidioides fungi reveals recent hybridization and transposon control.</title>
        <authorList>
            <person name="Neafsey D.E."/>
            <person name="Barker B.M."/>
            <person name="Sharpton T.J."/>
            <person name="Stajich J.E."/>
            <person name="Park D.J."/>
            <person name="Whiston E."/>
            <person name="Hung C.-Y."/>
            <person name="McMahan C."/>
            <person name="White J."/>
            <person name="Sykes S."/>
            <person name="Heiman D."/>
            <person name="Young S."/>
            <person name="Zeng Q."/>
            <person name="Abouelleil A."/>
            <person name="Aftuck L."/>
            <person name="Bessette D."/>
            <person name="Brown A."/>
            <person name="FitzGerald M."/>
            <person name="Lui A."/>
            <person name="Macdonald J.P."/>
            <person name="Priest M."/>
            <person name="Orbach M.J."/>
            <person name="Galgiani J.N."/>
            <person name="Kirkland T.N."/>
            <person name="Cole G.T."/>
            <person name="Birren B.W."/>
            <person name="Henn M.R."/>
            <person name="Taylor J.W."/>
            <person name="Rounsley S.D."/>
        </authorList>
    </citation>
    <scope>GENOME REANNOTATION</scope>
    <source>
        <strain evidence="3">RS</strain>
    </source>
</reference>
<organism evidence="2 3">
    <name type="scientific">Coccidioides immitis (strain RS)</name>
    <name type="common">Valley fever fungus</name>
    <dbReference type="NCBI Taxonomy" id="246410"/>
    <lineage>
        <taxon>Eukaryota</taxon>
        <taxon>Fungi</taxon>
        <taxon>Dikarya</taxon>
        <taxon>Ascomycota</taxon>
        <taxon>Pezizomycotina</taxon>
        <taxon>Eurotiomycetes</taxon>
        <taxon>Eurotiomycetidae</taxon>
        <taxon>Onygenales</taxon>
        <taxon>Onygenaceae</taxon>
        <taxon>Coccidioides</taxon>
    </lineage>
</organism>
<keyword evidence="3" id="KW-1185">Reference proteome</keyword>